<feature type="region of interest" description="Disordered" evidence="1">
    <location>
        <begin position="137"/>
        <end position="156"/>
    </location>
</feature>
<feature type="compositionally biased region" description="Low complexity" evidence="1">
    <location>
        <begin position="82"/>
        <end position="99"/>
    </location>
</feature>
<feature type="region of interest" description="Disordered" evidence="1">
    <location>
        <begin position="171"/>
        <end position="240"/>
    </location>
</feature>
<feature type="region of interest" description="Disordered" evidence="1">
    <location>
        <begin position="63"/>
        <end position="99"/>
    </location>
</feature>
<evidence type="ECO:0000313" key="3">
    <source>
        <dbReference type="EMBL" id="SED64223.1"/>
    </source>
</evidence>
<name>A0A1H5CBQ6_TSUTY</name>
<dbReference type="EMBL" id="FNSA01000001">
    <property type="protein sequence ID" value="SEB29337.1"/>
    <property type="molecule type" value="Genomic_DNA"/>
</dbReference>
<reference evidence="4" key="1">
    <citation type="submission" date="2016-10" db="EMBL/GenBank/DDBJ databases">
        <authorList>
            <person name="Varghese N."/>
            <person name="Submissions S."/>
        </authorList>
    </citation>
    <scope>NUCLEOTIDE SEQUENCE [LARGE SCALE GENOMIC DNA]</scope>
    <source>
        <strain evidence="4">DSM 44234</strain>
    </source>
</reference>
<sequence length="262" mass="28313">MVSTQHSSARQLRSAAPSSSKPTRCCAAGSDGCVDCCGRRNSTWSGALLVLRRDASPSRYLAGEAVPSSVAARSQRGEARTTRSSPDSTTSTSRWSHWTPSSLRPGWIASTSSRPTSRGWRRPCSMVRVRLFADSRRPGCWRSSTGTCPSSDAPQRRCSRPFFAAGTRARCTPAADGNPRSARSRACGTTSSHRTVRARRSRITASHGIDRRKDRGHGRVLGRGHPPPVGPADEDVHRDLAETAVERCAADLRDNDIGSGMR</sequence>
<evidence type="ECO:0000313" key="4">
    <source>
        <dbReference type="Proteomes" id="UP000182241"/>
    </source>
</evidence>
<feature type="compositionally biased region" description="Polar residues" evidence="1">
    <location>
        <begin position="1"/>
        <end position="22"/>
    </location>
</feature>
<evidence type="ECO:0000256" key="1">
    <source>
        <dbReference type="SAM" id="MobiDB-lite"/>
    </source>
</evidence>
<gene>
    <name evidence="2" type="ORF">SAMN04489793_0009</name>
    <name evidence="3" type="ORF">SAMN04489793_5381</name>
</gene>
<reference evidence="3" key="2">
    <citation type="submission" date="2016-10" db="EMBL/GenBank/DDBJ databases">
        <authorList>
            <person name="de Groot N.N."/>
        </authorList>
    </citation>
    <scope>NUCLEOTIDE SEQUENCE [LARGE SCALE GENOMIC DNA]</scope>
    <source>
        <strain evidence="3">DSM 44234</strain>
    </source>
</reference>
<feature type="compositionally biased region" description="Polar residues" evidence="1">
    <location>
        <begin position="142"/>
        <end position="153"/>
    </location>
</feature>
<feature type="region of interest" description="Disordered" evidence="1">
    <location>
        <begin position="1"/>
        <end position="24"/>
    </location>
</feature>
<dbReference type="AlphaFoldDB" id="A0A1H5CBQ6"/>
<dbReference type="Proteomes" id="UP000182241">
    <property type="component" value="Unassembled WGS sequence"/>
</dbReference>
<organism evidence="3 4">
    <name type="scientific">Tsukamurella tyrosinosolvens</name>
    <dbReference type="NCBI Taxonomy" id="57704"/>
    <lineage>
        <taxon>Bacteria</taxon>
        <taxon>Bacillati</taxon>
        <taxon>Actinomycetota</taxon>
        <taxon>Actinomycetes</taxon>
        <taxon>Mycobacteriales</taxon>
        <taxon>Tsukamurellaceae</taxon>
        <taxon>Tsukamurella</taxon>
    </lineage>
</organism>
<accession>A0A1H5CBQ6</accession>
<protein>
    <submittedName>
        <fullName evidence="3">Uncharacterized protein</fullName>
    </submittedName>
</protein>
<dbReference type="EMBL" id="FNSA01000003">
    <property type="protein sequence ID" value="SED64223.1"/>
    <property type="molecule type" value="Genomic_DNA"/>
</dbReference>
<evidence type="ECO:0000313" key="2">
    <source>
        <dbReference type="EMBL" id="SEB29337.1"/>
    </source>
</evidence>
<proteinExistence type="predicted"/>
<keyword evidence="4" id="KW-1185">Reference proteome</keyword>